<evidence type="ECO:0000256" key="1">
    <source>
        <dbReference type="SAM" id="MobiDB-lite"/>
    </source>
</evidence>
<dbReference type="AlphaFoldDB" id="A0A6J4Q0N2"/>
<feature type="non-terminal residue" evidence="2">
    <location>
        <position position="1"/>
    </location>
</feature>
<feature type="non-terminal residue" evidence="2">
    <location>
        <position position="69"/>
    </location>
</feature>
<sequence>GPPLRPQPPVLHPALAPGPDRGGLPRLGGRGGREPGGRVGHDLRRRGPLLRLALLPQLQPPQPGRSQAM</sequence>
<evidence type="ECO:0000313" key="2">
    <source>
        <dbReference type="EMBL" id="CAA9429015.1"/>
    </source>
</evidence>
<feature type="region of interest" description="Disordered" evidence="1">
    <location>
        <begin position="1"/>
        <end position="43"/>
    </location>
</feature>
<accession>A0A6J4Q0N2</accession>
<feature type="compositionally biased region" description="Low complexity" evidence="1">
    <location>
        <begin position="12"/>
        <end position="24"/>
    </location>
</feature>
<name>A0A6J4Q0N2_9RHOB</name>
<reference evidence="2" key="1">
    <citation type="submission" date="2020-02" db="EMBL/GenBank/DDBJ databases">
        <authorList>
            <person name="Meier V. D."/>
        </authorList>
    </citation>
    <scope>NUCLEOTIDE SEQUENCE</scope>
    <source>
        <strain evidence="2">AVDCRST_MAG15</strain>
    </source>
</reference>
<gene>
    <name evidence="2" type="ORF">AVDCRST_MAG15-2714</name>
</gene>
<dbReference type="EMBL" id="CADCUU010000407">
    <property type="protein sequence ID" value="CAA9429015.1"/>
    <property type="molecule type" value="Genomic_DNA"/>
</dbReference>
<proteinExistence type="predicted"/>
<organism evidence="2">
    <name type="scientific">uncultured Rubellimicrobium sp</name>
    <dbReference type="NCBI Taxonomy" id="543078"/>
    <lineage>
        <taxon>Bacteria</taxon>
        <taxon>Pseudomonadati</taxon>
        <taxon>Pseudomonadota</taxon>
        <taxon>Alphaproteobacteria</taxon>
        <taxon>Rhodobacterales</taxon>
        <taxon>Roseobacteraceae</taxon>
        <taxon>Rubellimicrobium</taxon>
        <taxon>environmental samples</taxon>
    </lineage>
</organism>
<feature type="compositionally biased region" description="Basic and acidic residues" evidence="1">
    <location>
        <begin position="31"/>
        <end position="42"/>
    </location>
</feature>
<feature type="compositionally biased region" description="Pro residues" evidence="1">
    <location>
        <begin position="1"/>
        <end position="11"/>
    </location>
</feature>
<protein>
    <submittedName>
        <fullName evidence="2">Uncharacterized protein</fullName>
    </submittedName>
</protein>